<dbReference type="EMBL" id="JACEFF010000528">
    <property type="protein sequence ID" value="KAH9635928.1"/>
    <property type="molecule type" value="Genomic_DNA"/>
</dbReference>
<feature type="compositionally biased region" description="Basic and acidic residues" evidence="2">
    <location>
        <begin position="80"/>
        <end position="95"/>
    </location>
</feature>
<keyword evidence="1" id="KW-0479">Metal-binding</keyword>
<dbReference type="InterPro" id="IPR013087">
    <property type="entry name" value="Znf_C2H2_type"/>
</dbReference>
<name>A0A922SGD3_SPOEX</name>
<organism evidence="4 5">
    <name type="scientific">Spodoptera exigua</name>
    <name type="common">Beet armyworm</name>
    <name type="synonym">Noctua fulgens</name>
    <dbReference type="NCBI Taxonomy" id="7107"/>
    <lineage>
        <taxon>Eukaryota</taxon>
        <taxon>Metazoa</taxon>
        <taxon>Ecdysozoa</taxon>
        <taxon>Arthropoda</taxon>
        <taxon>Hexapoda</taxon>
        <taxon>Insecta</taxon>
        <taxon>Pterygota</taxon>
        <taxon>Neoptera</taxon>
        <taxon>Endopterygota</taxon>
        <taxon>Lepidoptera</taxon>
        <taxon>Glossata</taxon>
        <taxon>Ditrysia</taxon>
        <taxon>Noctuoidea</taxon>
        <taxon>Noctuidae</taxon>
        <taxon>Amphipyrinae</taxon>
        <taxon>Spodoptera</taxon>
    </lineage>
</organism>
<feature type="region of interest" description="Disordered" evidence="2">
    <location>
        <begin position="68"/>
        <end position="95"/>
    </location>
</feature>
<protein>
    <recommendedName>
        <fullName evidence="3">C2H2-type domain-containing protein</fullName>
    </recommendedName>
</protein>
<dbReference type="InterPro" id="IPR036236">
    <property type="entry name" value="Znf_C2H2_sf"/>
</dbReference>
<evidence type="ECO:0000313" key="4">
    <source>
        <dbReference type="EMBL" id="KAH9635928.1"/>
    </source>
</evidence>
<keyword evidence="1" id="KW-0862">Zinc</keyword>
<comment type="caution">
    <text evidence="4">The sequence shown here is derived from an EMBL/GenBank/DDBJ whole genome shotgun (WGS) entry which is preliminary data.</text>
</comment>
<keyword evidence="1" id="KW-0863">Zinc-finger</keyword>
<dbReference type="PROSITE" id="PS50157">
    <property type="entry name" value="ZINC_FINGER_C2H2_2"/>
    <property type="match status" value="1"/>
</dbReference>
<proteinExistence type="predicted"/>
<dbReference type="SUPFAM" id="SSF57667">
    <property type="entry name" value="beta-beta-alpha zinc fingers"/>
    <property type="match status" value="1"/>
</dbReference>
<feature type="compositionally biased region" description="Basic residues" evidence="2">
    <location>
        <begin position="68"/>
        <end position="78"/>
    </location>
</feature>
<evidence type="ECO:0000256" key="1">
    <source>
        <dbReference type="PROSITE-ProRule" id="PRU00042"/>
    </source>
</evidence>
<evidence type="ECO:0000259" key="3">
    <source>
        <dbReference type="PROSITE" id="PS50157"/>
    </source>
</evidence>
<dbReference type="Proteomes" id="UP000814243">
    <property type="component" value="Unassembled WGS sequence"/>
</dbReference>
<sequence length="113" mass="13124">MERFSLCRICLSDNVRMYLVADKKLQELYERLTNTPVHTGAKPYTCQYCSRTFSQSNSLKLHVKTVHLKQPANRKSKSKTSFETKIEKNAENHENTEELQIDGSLQAIRAFTR</sequence>
<dbReference type="AlphaFoldDB" id="A0A922SGD3"/>
<evidence type="ECO:0000313" key="5">
    <source>
        <dbReference type="Proteomes" id="UP000814243"/>
    </source>
</evidence>
<dbReference type="GO" id="GO:0008270">
    <property type="term" value="F:zinc ion binding"/>
    <property type="evidence" value="ECO:0007669"/>
    <property type="project" value="UniProtKB-KW"/>
</dbReference>
<accession>A0A922SGD3</accession>
<evidence type="ECO:0000256" key="2">
    <source>
        <dbReference type="SAM" id="MobiDB-lite"/>
    </source>
</evidence>
<dbReference type="SMART" id="SM00355">
    <property type="entry name" value="ZnF_C2H2"/>
    <property type="match status" value="1"/>
</dbReference>
<dbReference type="Gene3D" id="3.30.160.60">
    <property type="entry name" value="Classic Zinc Finger"/>
    <property type="match status" value="1"/>
</dbReference>
<reference evidence="4" key="1">
    <citation type="journal article" date="2021" name="G3 (Bethesda)">
        <title>Genome and transcriptome analysis of the beet armyworm Spodoptera exigua reveals targets for pest control. .</title>
        <authorList>
            <person name="Simon S."/>
            <person name="Breeschoten T."/>
            <person name="Jansen H.J."/>
            <person name="Dirks R.P."/>
            <person name="Schranz M.E."/>
            <person name="Ros V.I.D."/>
        </authorList>
    </citation>
    <scope>NUCLEOTIDE SEQUENCE</scope>
    <source>
        <strain evidence="4">TB_SE_WUR_2020</strain>
    </source>
</reference>
<feature type="domain" description="C2H2-type" evidence="3">
    <location>
        <begin position="44"/>
        <end position="72"/>
    </location>
</feature>
<gene>
    <name evidence="4" type="ORF">HF086_002488</name>
</gene>
<dbReference type="FunFam" id="3.30.160.60:FF:000733">
    <property type="entry name" value="Zinc finger protein 236 variant"/>
    <property type="match status" value="1"/>
</dbReference>
<dbReference type="PROSITE" id="PS00028">
    <property type="entry name" value="ZINC_FINGER_C2H2_1"/>
    <property type="match status" value="1"/>
</dbReference>